<keyword evidence="2" id="KW-1185">Reference proteome</keyword>
<dbReference type="RefSeq" id="WP_279927700.1">
    <property type="nucleotide sequence ID" value="NZ_JARWBG010000010.1"/>
</dbReference>
<dbReference type="Proteomes" id="UP001223144">
    <property type="component" value="Unassembled WGS sequence"/>
</dbReference>
<dbReference type="Pfam" id="PF19692">
    <property type="entry name" value="DUF6193"/>
    <property type="match status" value="1"/>
</dbReference>
<evidence type="ECO:0000313" key="2">
    <source>
        <dbReference type="Proteomes" id="UP001223144"/>
    </source>
</evidence>
<name>A0ABT6HM51_9ACTN</name>
<sequence length="129" mass="14547">MTDIVEAQWQELLAPQDKPHWLQESLTELVRAAYEQPRLRALYPWTGMWELHFSRCTEPRFTWDIPYAGPSRDGGYRVDGPSRSQHVGEAATAREAIAMVLGLLPPGCGSAFIGTAEELAAYERTQDTR</sequence>
<gene>
    <name evidence="1" type="ORF">QCN29_11245</name>
</gene>
<reference evidence="1 2" key="1">
    <citation type="submission" date="2023-04" db="EMBL/GenBank/DDBJ databases">
        <title>Streptomyces chengmaiensis sp. nov. isolated from the stem of mangrove plant in Hainan.</title>
        <authorList>
            <person name="Huang X."/>
            <person name="Zhou S."/>
            <person name="Chu X."/>
            <person name="Xie Y."/>
            <person name="Lin Y."/>
        </authorList>
    </citation>
    <scope>NUCLEOTIDE SEQUENCE [LARGE SCALE GENOMIC DNA]</scope>
    <source>
        <strain evidence="1 2">HNM0663</strain>
    </source>
</reference>
<protein>
    <submittedName>
        <fullName evidence="1">DUF6193 family natural product biosynthesis protein</fullName>
    </submittedName>
</protein>
<dbReference type="EMBL" id="JARWBG010000010">
    <property type="protein sequence ID" value="MDH2389357.1"/>
    <property type="molecule type" value="Genomic_DNA"/>
</dbReference>
<evidence type="ECO:0000313" key="1">
    <source>
        <dbReference type="EMBL" id="MDH2389357.1"/>
    </source>
</evidence>
<organism evidence="1 2">
    <name type="scientific">Streptomyces chengmaiensis</name>
    <dbReference type="NCBI Taxonomy" id="3040919"/>
    <lineage>
        <taxon>Bacteria</taxon>
        <taxon>Bacillati</taxon>
        <taxon>Actinomycetota</taxon>
        <taxon>Actinomycetes</taxon>
        <taxon>Kitasatosporales</taxon>
        <taxon>Streptomycetaceae</taxon>
        <taxon>Streptomyces</taxon>
    </lineage>
</organism>
<accession>A0ABT6HM51</accession>
<comment type="caution">
    <text evidence="1">The sequence shown here is derived from an EMBL/GenBank/DDBJ whole genome shotgun (WGS) entry which is preliminary data.</text>
</comment>
<proteinExistence type="predicted"/>
<dbReference type="InterPro" id="IPR045682">
    <property type="entry name" value="DUF6193"/>
</dbReference>